<evidence type="ECO:0000256" key="1">
    <source>
        <dbReference type="SAM" id="Phobius"/>
    </source>
</evidence>
<comment type="caution">
    <text evidence="2">The sequence shown here is derived from an EMBL/GenBank/DDBJ whole genome shotgun (WGS) entry which is preliminary data.</text>
</comment>
<dbReference type="Proteomes" id="UP000647172">
    <property type="component" value="Unassembled WGS sequence"/>
</dbReference>
<protein>
    <submittedName>
        <fullName evidence="2">Uncharacterized protein</fullName>
    </submittedName>
</protein>
<proteinExistence type="predicted"/>
<dbReference type="RefSeq" id="WP_203770520.1">
    <property type="nucleotide sequence ID" value="NZ_BAAAYJ010000024.1"/>
</dbReference>
<feature type="transmembrane region" description="Helical" evidence="1">
    <location>
        <begin position="258"/>
        <end position="279"/>
    </location>
</feature>
<feature type="transmembrane region" description="Helical" evidence="1">
    <location>
        <begin position="31"/>
        <end position="50"/>
    </location>
</feature>
<organism evidence="2 3">
    <name type="scientific">Actinoplanes nipponensis</name>
    <dbReference type="NCBI Taxonomy" id="135950"/>
    <lineage>
        <taxon>Bacteria</taxon>
        <taxon>Bacillati</taxon>
        <taxon>Actinomycetota</taxon>
        <taxon>Actinomycetes</taxon>
        <taxon>Micromonosporales</taxon>
        <taxon>Micromonosporaceae</taxon>
        <taxon>Actinoplanes</taxon>
    </lineage>
</organism>
<keyword evidence="1" id="KW-1133">Transmembrane helix</keyword>
<feature type="transmembrane region" description="Helical" evidence="1">
    <location>
        <begin position="126"/>
        <end position="145"/>
    </location>
</feature>
<accession>A0A919MMK1</accession>
<sequence>MPAVRKLLLASAAAAAVPVLSALLGLEGWVPDAAGVVALLITALTLVLYVHRPVPRWALAAGVVLLAAASTVRGFAPSSVPDFRQPSSVDYRQALAFEDATAVLLVPAVAALLVGIVALPQFRRPAGLTALACGVALLPVVAVAAEVADERAGSSSFAGSQHLAAHLAAHLAPGLLATGLAGLAAVLAVSRADRWFLAPAGALLVQAAVAHTTRDMAGSWYLGEVVRGVEATSAFLQPGLRADLSAGATAGISVDFRVGAALAMAALLLGPVLIAAGAARTAGGPGPASAAGEDVALG</sequence>
<evidence type="ECO:0000313" key="2">
    <source>
        <dbReference type="EMBL" id="GIE50631.1"/>
    </source>
</evidence>
<dbReference type="EMBL" id="BOMQ01000051">
    <property type="protein sequence ID" value="GIE50631.1"/>
    <property type="molecule type" value="Genomic_DNA"/>
</dbReference>
<evidence type="ECO:0000313" key="3">
    <source>
        <dbReference type="Proteomes" id="UP000647172"/>
    </source>
</evidence>
<feature type="transmembrane region" description="Helical" evidence="1">
    <location>
        <begin position="57"/>
        <end position="76"/>
    </location>
</feature>
<name>A0A919MMK1_9ACTN</name>
<feature type="transmembrane region" description="Helical" evidence="1">
    <location>
        <begin position="165"/>
        <end position="188"/>
    </location>
</feature>
<dbReference type="AlphaFoldDB" id="A0A919MMK1"/>
<keyword evidence="3" id="KW-1185">Reference proteome</keyword>
<feature type="transmembrane region" description="Helical" evidence="1">
    <location>
        <begin position="96"/>
        <end position="119"/>
    </location>
</feature>
<keyword evidence="1" id="KW-0812">Transmembrane</keyword>
<reference evidence="2" key="1">
    <citation type="submission" date="2021-01" db="EMBL/GenBank/DDBJ databases">
        <title>Whole genome shotgun sequence of Actinoplanes nipponensis NBRC 14063.</title>
        <authorList>
            <person name="Komaki H."/>
            <person name="Tamura T."/>
        </authorList>
    </citation>
    <scope>NUCLEOTIDE SEQUENCE</scope>
    <source>
        <strain evidence="2">NBRC 14063</strain>
    </source>
</reference>
<gene>
    <name evidence="2" type="ORF">Ani05nite_41650</name>
</gene>
<keyword evidence="1" id="KW-0472">Membrane</keyword>